<proteinExistence type="predicted"/>
<evidence type="ECO:0000259" key="1">
    <source>
        <dbReference type="Pfam" id="PF12680"/>
    </source>
</evidence>
<reference evidence="2" key="1">
    <citation type="journal article" date="2015" name="Nature">
        <title>Complex archaea that bridge the gap between prokaryotes and eukaryotes.</title>
        <authorList>
            <person name="Spang A."/>
            <person name="Saw J.H."/>
            <person name="Jorgensen S.L."/>
            <person name="Zaremba-Niedzwiedzka K."/>
            <person name="Martijn J."/>
            <person name="Lind A.E."/>
            <person name="van Eijk R."/>
            <person name="Schleper C."/>
            <person name="Guy L."/>
            <person name="Ettema T.J."/>
        </authorList>
    </citation>
    <scope>NUCLEOTIDE SEQUENCE</scope>
</reference>
<dbReference type="InterPro" id="IPR037401">
    <property type="entry name" value="SnoaL-like"/>
</dbReference>
<dbReference type="SUPFAM" id="SSF54427">
    <property type="entry name" value="NTF2-like"/>
    <property type="match status" value="1"/>
</dbReference>
<comment type="caution">
    <text evidence="2">The sequence shown here is derived from an EMBL/GenBank/DDBJ whole genome shotgun (WGS) entry which is preliminary data.</text>
</comment>
<accession>A0A0F9P093</accession>
<dbReference type="Pfam" id="PF12680">
    <property type="entry name" value="SnoaL_2"/>
    <property type="match status" value="1"/>
</dbReference>
<dbReference type="EMBL" id="LAZR01006131">
    <property type="protein sequence ID" value="KKM94500.1"/>
    <property type="molecule type" value="Genomic_DNA"/>
</dbReference>
<dbReference type="AlphaFoldDB" id="A0A0F9P093"/>
<name>A0A0F9P093_9ZZZZ</name>
<dbReference type="InterPro" id="IPR032710">
    <property type="entry name" value="NTF2-like_dom_sf"/>
</dbReference>
<sequence>MNSKDPKLTALQFNEYINNRDINGMLSLMADDFKFIDKLGKVGKGKDLMIKNWESFWGDFPDYGKIITTVKSKDNIVILIGYALWSKDSKEEDHSIWTTIIVDDHVAHWQIFEDTEDVRKKLNIIEK</sequence>
<feature type="domain" description="SnoaL-like" evidence="1">
    <location>
        <begin position="12"/>
        <end position="70"/>
    </location>
</feature>
<gene>
    <name evidence="2" type="ORF">LCGC14_1197680</name>
</gene>
<protein>
    <recommendedName>
        <fullName evidence="1">SnoaL-like domain-containing protein</fullName>
    </recommendedName>
</protein>
<evidence type="ECO:0000313" key="2">
    <source>
        <dbReference type="EMBL" id="KKM94500.1"/>
    </source>
</evidence>
<dbReference type="Gene3D" id="3.10.450.50">
    <property type="match status" value="1"/>
</dbReference>
<organism evidence="2">
    <name type="scientific">marine sediment metagenome</name>
    <dbReference type="NCBI Taxonomy" id="412755"/>
    <lineage>
        <taxon>unclassified sequences</taxon>
        <taxon>metagenomes</taxon>
        <taxon>ecological metagenomes</taxon>
    </lineage>
</organism>